<proteinExistence type="predicted"/>
<dbReference type="EMBL" id="FOFB01000023">
    <property type="protein sequence ID" value="SER08220.1"/>
    <property type="molecule type" value="Genomic_DNA"/>
</dbReference>
<dbReference type="PANTHER" id="PTHR40076:SF1">
    <property type="entry name" value="MEMBRANE PROTEIN"/>
    <property type="match status" value="1"/>
</dbReference>
<keyword evidence="1" id="KW-1133">Transmembrane helix</keyword>
<name>A0A1H9LA19_9BACT</name>
<feature type="transmembrane region" description="Helical" evidence="1">
    <location>
        <begin position="100"/>
        <end position="125"/>
    </location>
</feature>
<dbReference type="Proteomes" id="UP000199021">
    <property type="component" value="Unassembled WGS sequence"/>
</dbReference>
<feature type="transmembrane region" description="Helical" evidence="1">
    <location>
        <begin position="35"/>
        <end position="55"/>
    </location>
</feature>
<dbReference type="InterPro" id="IPR010380">
    <property type="entry name" value="DUF975"/>
</dbReference>
<feature type="transmembrane region" description="Helical" evidence="1">
    <location>
        <begin position="145"/>
        <end position="169"/>
    </location>
</feature>
<dbReference type="OrthoDB" id="825622at2"/>
<keyword evidence="1" id="KW-0472">Membrane</keyword>
<sequence>MANFPPQVQRVIDQGYEFNFGDYLSKGFNIVGKQAVLYMAFTFVFFLILMVSGLIPILGQLAGGLVLAPCLMAGFHLANRKVDDGQSIAFGDFFKGFEHWSQLLVSVLIMGGIFLLLMLPIALIFGFGIDPDAIAAGDISGFPWWAFLLLLPLIYLGVAWGYSSFLIIFHGMSAWPAMEASRQIISQKWFFFLLFGIVVGIIGSIGAIALGIGMLFTLPAAYAMQFASFRDVVGMPDEVTVSTLDHLVD</sequence>
<gene>
    <name evidence="2" type="ORF">SAMN05444359_12369</name>
</gene>
<accession>A0A1H9LA19</accession>
<protein>
    <recommendedName>
        <fullName evidence="4">Transmembrane protein</fullName>
    </recommendedName>
</protein>
<keyword evidence="1" id="KW-0812">Transmembrane</keyword>
<keyword evidence="3" id="KW-1185">Reference proteome</keyword>
<reference evidence="3" key="1">
    <citation type="submission" date="2016-10" db="EMBL/GenBank/DDBJ databases">
        <authorList>
            <person name="Varghese N."/>
            <person name="Submissions S."/>
        </authorList>
    </citation>
    <scope>NUCLEOTIDE SEQUENCE [LARGE SCALE GENOMIC DNA]</scope>
    <source>
        <strain evidence="3">DSM 24740</strain>
    </source>
</reference>
<dbReference type="RefSeq" id="WP_090171503.1">
    <property type="nucleotide sequence ID" value="NZ_FOFB01000023.1"/>
</dbReference>
<organism evidence="2 3">
    <name type="scientific">Neolewinella agarilytica</name>
    <dbReference type="NCBI Taxonomy" id="478744"/>
    <lineage>
        <taxon>Bacteria</taxon>
        <taxon>Pseudomonadati</taxon>
        <taxon>Bacteroidota</taxon>
        <taxon>Saprospiria</taxon>
        <taxon>Saprospirales</taxon>
        <taxon>Lewinellaceae</taxon>
        <taxon>Neolewinella</taxon>
    </lineage>
</organism>
<feature type="transmembrane region" description="Helical" evidence="1">
    <location>
        <begin position="61"/>
        <end position="79"/>
    </location>
</feature>
<dbReference type="AlphaFoldDB" id="A0A1H9LA19"/>
<evidence type="ECO:0000313" key="2">
    <source>
        <dbReference type="EMBL" id="SER08220.1"/>
    </source>
</evidence>
<feature type="transmembrane region" description="Helical" evidence="1">
    <location>
        <begin position="190"/>
        <end position="216"/>
    </location>
</feature>
<evidence type="ECO:0000313" key="3">
    <source>
        <dbReference type="Proteomes" id="UP000199021"/>
    </source>
</evidence>
<evidence type="ECO:0000256" key="1">
    <source>
        <dbReference type="SAM" id="Phobius"/>
    </source>
</evidence>
<dbReference type="PANTHER" id="PTHR40076">
    <property type="entry name" value="MEMBRANE PROTEIN-RELATED"/>
    <property type="match status" value="1"/>
</dbReference>
<dbReference type="InParanoid" id="A0A1H9LA19"/>
<evidence type="ECO:0008006" key="4">
    <source>
        <dbReference type="Google" id="ProtNLM"/>
    </source>
</evidence>